<accession>B3RQ42</accession>
<proteinExistence type="inferred from homology"/>
<keyword evidence="5" id="KW-0963">Cytoplasm</keyword>
<protein>
    <recommendedName>
        <fullName evidence="8">Importin N-terminal domain-containing protein</fullName>
    </recommendedName>
</protein>
<reference evidence="9 10" key="1">
    <citation type="journal article" date="2008" name="Nature">
        <title>The Trichoplax genome and the nature of placozoans.</title>
        <authorList>
            <person name="Srivastava M."/>
            <person name="Begovic E."/>
            <person name="Chapman J."/>
            <person name="Putnam N.H."/>
            <person name="Hellsten U."/>
            <person name="Kawashima T."/>
            <person name="Kuo A."/>
            <person name="Mitros T."/>
            <person name="Salamov A."/>
            <person name="Carpenter M.L."/>
            <person name="Signorovitch A.Y."/>
            <person name="Moreno M.A."/>
            <person name="Kamm K."/>
            <person name="Grimwood J."/>
            <person name="Schmutz J."/>
            <person name="Shapiro H."/>
            <person name="Grigoriev I.V."/>
            <person name="Buss L.W."/>
            <person name="Schierwater B."/>
            <person name="Dellaporta S.L."/>
            <person name="Rokhsar D.S."/>
        </authorList>
    </citation>
    <scope>NUCLEOTIDE SEQUENCE [LARGE SCALE GENOMIC DNA]</scope>
    <source>
        <strain evidence="9 10">Grell-BS-1999</strain>
    </source>
</reference>
<dbReference type="GeneID" id="6751340"/>
<evidence type="ECO:0000256" key="2">
    <source>
        <dbReference type="ARBA" id="ARBA00004496"/>
    </source>
</evidence>
<dbReference type="InterPro" id="IPR011989">
    <property type="entry name" value="ARM-like"/>
</dbReference>
<dbReference type="PROSITE" id="PS50166">
    <property type="entry name" value="IMPORTIN_B_NT"/>
    <property type="match status" value="1"/>
</dbReference>
<dbReference type="OrthoDB" id="10261013at2759"/>
<dbReference type="PhylomeDB" id="B3RQ42"/>
<keyword evidence="4" id="KW-0813">Transport</keyword>
<feature type="domain" description="Importin N-terminal" evidence="8">
    <location>
        <begin position="33"/>
        <end position="99"/>
    </location>
</feature>
<dbReference type="InterPro" id="IPR013598">
    <property type="entry name" value="Exportin-1/Importin-b-like"/>
</dbReference>
<dbReference type="KEGG" id="tad:TRIADDRAFT_53769"/>
<evidence type="ECO:0000259" key="8">
    <source>
        <dbReference type="PROSITE" id="PS50166"/>
    </source>
</evidence>
<evidence type="ECO:0000256" key="6">
    <source>
        <dbReference type="ARBA" id="ARBA00022927"/>
    </source>
</evidence>
<dbReference type="CTD" id="6751340"/>
<dbReference type="Pfam" id="PF08389">
    <property type="entry name" value="Xpo1"/>
    <property type="match status" value="2"/>
</dbReference>
<dbReference type="InterPro" id="IPR016024">
    <property type="entry name" value="ARM-type_fold"/>
</dbReference>
<dbReference type="eggNOG" id="KOG2020">
    <property type="taxonomic scope" value="Eukaryota"/>
</dbReference>
<evidence type="ECO:0000256" key="5">
    <source>
        <dbReference type="ARBA" id="ARBA00022490"/>
    </source>
</evidence>
<evidence type="ECO:0000313" key="10">
    <source>
        <dbReference type="Proteomes" id="UP000009022"/>
    </source>
</evidence>
<organism evidence="9 10">
    <name type="scientific">Trichoplax adhaerens</name>
    <name type="common">Trichoplax reptans</name>
    <dbReference type="NCBI Taxonomy" id="10228"/>
    <lineage>
        <taxon>Eukaryota</taxon>
        <taxon>Metazoa</taxon>
        <taxon>Placozoa</taxon>
        <taxon>Uniplacotomia</taxon>
        <taxon>Trichoplacea</taxon>
        <taxon>Trichoplacidae</taxon>
        <taxon>Trichoplax</taxon>
    </lineage>
</organism>
<dbReference type="InterPro" id="IPR040016">
    <property type="entry name" value="XPO6"/>
</dbReference>
<dbReference type="PANTHER" id="PTHR21452">
    <property type="entry name" value="EXPORTIN-6"/>
    <property type="match status" value="1"/>
</dbReference>
<dbReference type="InterPro" id="IPR001494">
    <property type="entry name" value="Importin-beta_N"/>
</dbReference>
<comment type="similarity">
    <text evidence="3">Belongs to the exportin family.</text>
</comment>
<dbReference type="GO" id="GO:0005049">
    <property type="term" value="F:nuclear export signal receptor activity"/>
    <property type="evidence" value="ECO:0007669"/>
    <property type="project" value="InterPro"/>
</dbReference>
<dbReference type="GO" id="GO:0005634">
    <property type="term" value="C:nucleus"/>
    <property type="evidence" value="ECO:0007669"/>
    <property type="project" value="UniProtKB-SubCell"/>
</dbReference>
<dbReference type="FunCoup" id="B3RQ42">
    <property type="interactions" value="2156"/>
</dbReference>
<gene>
    <name evidence="9" type="ORF">TRIADDRAFT_53769</name>
</gene>
<evidence type="ECO:0000313" key="9">
    <source>
        <dbReference type="EMBL" id="EDV27753.1"/>
    </source>
</evidence>
<name>B3RQ42_TRIAD</name>
<evidence type="ECO:0000256" key="3">
    <source>
        <dbReference type="ARBA" id="ARBA00009466"/>
    </source>
</evidence>
<dbReference type="HOGENOM" id="CLU_004473_0_0_1"/>
<dbReference type="GO" id="GO:0031267">
    <property type="term" value="F:small GTPase binding"/>
    <property type="evidence" value="ECO:0007669"/>
    <property type="project" value="InterPro"/>
</dbReference>
<dbReference type="AlphaFoldDB" id="B3RQ42"/>
<dbReference type="EMBL" id="DS985242">
    <property type="protein sequence ID" value="EDV27753.1"/>
    <property type="molecule type" value="Genomic_DNA"/>
</dbReference>
<evidence type="ECO:0000256" key="1">
    <source>
        <dbReference type="ARBA" id="ARBA00004123"/>
    </source>
</evidence>
<dbReference type="PANTHER" id="PTHR21452:SF4">
    <property type="entry name" value="EXPORTIN-6"/>
    <property type="match status" value="1"/>
</dbReference>
<dbReference type="GO" id="GO:0006611">
    <property type="term" value="P:protein export from nucleus"/>
    <property type="evidence" value="ECO:0000318"/>
    <property type="project" value="GO_Central"/>
</dbReference>
<keyword evidence="10" id="KW-1185">Reference proteome</keyword>
<dbReference type="Gene3D" id="1.25.10.10">
    <property type="entry name" value="Leucine-rich Repeat Variant"/>
    <property type="match status" value="1"/>
</dbReference>
<keyword evidence="6" id="KW-0653">Protein transport</keyword>
<dbReference type="GO" id="GO:0005737">
    <property type="term" value="C:cytoplasm"/>
    <property type="evidence" value="ECO:0007669"/>
    <property type="project" value="UniProtKB-SubCell"/>
</dbReference>
<dbReference type="Proteomes" id="UP000009022">
    <property type="component" value="Unassembled WGS sequence"/>
</dbReference>
<dbReference type="Pfam" id="PF03810">
    <property type="entry name" value="IBN_N"/>
    <property type="match status" value="1"/>
</dbReference>
<dbReference type="STRING" id="10228.B3RQ42"/>
<dbReference type="RefSeq" id="XP_002109587.1">
    <property type="nucleotide sequence ID" value="XM_002109551.1"/>
</dbReference>
<comment type="subcellular location">
    <subcellularLocation>
        <location evidence="2">Cytoplasm</location>
    </subcellularLocation>
    <subcellularLocation>
        <location evidence="1">Nucleus</location>
    </subcellularLocation>
</comment>
<dbReference type="InParanoid" id="B3RQ42"/>
<dbReference type="OMA" id="TIMEVHI"/>
<dbReference type="SUPFAM" id="SSF48371">
    <property type="entry name" value="ARM repeat"/>
    <property type="match status" value="1"/>
</dbReference>
<evidence type="ECO:0000256" key="7">
    <source>
        <dbReference type="ARBA" id="ARBA00023242"/>
    </source>
</evidence>
<sequence>MSNNTTGESLNILQRLLSEFYNVQTTNKRKREIEQLLANFSQQKDAWRHCICFLNDSQEQGVLMFATRVLEDIVNKKWIGVDANEKREFRSTLPRLLLAKRTDFPIFVRNKLVKVIVDIARLDWPHFYPNFFNDMQEIISEPSTTSLGLYMLLTTSEELIQPRENVIYSRKLELKRLLLNEVPKILSMLSTLLDSLLDKYQVARHITPSTSPTSLRHNETGAVGLDLFSVSPSSYDQNDNSTTENDNIVQKLLRYMPSRQAKSSIQAWNVESKEIAALALQCLADFFSWIPLSSLMTTSLLTTIFGYASFGCQTGDGHQLGTLAMDCINEIVSKNCVPEEFEEFLLKLFQETYQLLQDLVIGQNINFADLDEKYLDKFTEFLRLFVNVHLQRFTNSPYFPLSRFFELLFKYTFLQHHLDGYYACLEIWEFFIEHLKMQIKAESNNHAKAENIINKYRSILTVLASSIIKKIQSSKNYNQIEALSNDVMDEEDETDLQVFLKNNIEIIASISEIQPESILQTLFDILKSRFSIFSSIEQYLVQNVQGRCIEFPDNQDGNYIKLQFHCALRDLSTCIQALGRMSEHFVDALFMERFQNCNTLLDGLTHVCFFATKLQLYNINCESSLLSTIMEVHIQSMAAIQAFSPWLCQFHAHSQGHIDRQKMFYSLLNQIVDAVIPLLQKSAKTPEKLAYCAACLLLTLATSIRTSMLLDIRSIQDMTNMNSGITTFDYLPQKVQVVIFKMLSNTIILPWNGVKDSDQRWEERSEKHSSFVRSTTLSLTNTLQNQSIQQDSNLISQDLINEVMDLIYSLFNGLLSQCGMAFAKQILETFMHLFSK</sequence>
<keyword evidence="7" id="KW-0539">Nucleus</keyword>
<evidence type="ECO:0000256" key="4">
    <source>
        <dbReference type="ARBA" id="ARBA00022448"/>
    </source>
</evidence>